<evidence type="ECO:0008006" key="3">
    <source>
        <dbReference type="Google" id="ProtNLM"/>
    </source>
</evidence>
<accession>A0ABM8IHN2</accession>
<name>A0ABM8IHN2_9BACE</name>
<organism evidence="1 2">
    <name type="scientific">Bacteroides sedimenti</name>
    <dbReference type="NCBI Taxonomy" id="2136147"/>
    <lineage>
        <taxon>Bacteria</taxon>
        <taxon>Pseudomonadati</taxon>
        <taxon>Bacteroidota</taxon>
        <taxon>Bacteroidia</taxon>
        <taxon>Bacteroidales</taxon>
        <taxon>Bacteroidaceae</taxon>
        <taxon>Bacteroides</taxon>
    </lineage>
</organism>
<proteinExistence type="predicted"/>
<reference evidence="1 2" key="1">
    <citation type="submission" date="2023-04" db="EMBL/GenBank/DDBJ databases">
        <title>Draft genome sequence of acteroides sedimenti strain YN3PY1.</title>
        <authorList>
            <person name="Yoshida N."/>
        </authorList>
    </citation>
    <scope>NUCLEOTIDE SEQUENCE [LARGE SCALE GENOMIC DNA]</scope>
    <source>
        <strain evidence="1 2">YN3PY1</strain>
    </source>
</reference>
<evidence type="ECO:0000313" key="1">
    <source>
        <dbReference type="EMBL" id="BEG99610.1"/>
    </source>
</evidence>
<gene>
    <name evidence="1" type="ORF">BSYN_18750</name>
</gene>
<dbReference type="EMBL" id="AP028055">
    <property type="protein sequence ID" value="BEG99610.1"/>
    <property type="molecule type" value="Genomic_DNA"/>
</dbReference>
<evidence type="ECO:0000313" key="2">
    <source>
        <dbReference type="Proteomes" id="UP001496674"/>
    </source>
</evidence>
<keyword evidence="2" id="KW-1185">Reference proteome</keyword>
<dbReference type="Proteomes" id="UP001496674">
    <property type="component" value="Chromosome"/>
</dbReference>
<sequence length="171" mass="20366">MKKLFLFIIYLLLIGNLSGQIAQKQKVVLLNFRSNKIVNIYNSWTKEKIIAKIEDDSIAENYYWFDFKSKKDSMINVIASSTNNNKKQIRGWVKITDTGIYLRPRNTIYIIYEKPDRKSNNVKITLYGSFLVKVLDISNSWLKIEVFHKNILYRYWLPYEYQCCDIYDSCT</sequence>
<protein>
    <recommendedName>
        <fullName evidence="3">SH3 domain-containing protein</fullName>
    </recommendedName>
</protein>
<dbReference type="RefSeq" id="WP_353330280.1">
    <property type="nucleotide sequence ID" value="NZ_AP028055.1"/>
</dbReference>